<accession>A0ABP7EB74</accession>
<evidence type="ECO:0000313" key="2">
    <source>
        <dbReference type="EMBL" id="GAA3716420.1"/>
    </source>
</evidence>
<dbReference type="SUPFAM" id="SSF101478">
    <property type="entry name" value="ADP-ribosylglycohydrolase"/>
    <property type="match status" value="1"/>
</dbReference>
<feature type="region of interest" description="Disordered" evidence="1">
    <location>
        <begin position="451"/>
        <end position="471"/>
    </location>
</feature>
<dbReference type="Gene3D" id="1.10.4080.10">
    <property type="entry name" value="ADP-ribosylation/Crystallin J1"/>
    <property type="match status" value="1"/>
</dbReference>
<dbReference type="InterPro" id="IPR005502">
    <property type="entry name" value="Ribosyl_crysJ1"/>
</dbReference>
<sequence>MALGAPAVATPQPAKDNSAGGKYRLSLDRDTYADRLQAMWLAECIANWTGLNTELQRQAPPFYTDADWGTNQGRSGAKIDFVIQAPWGADDDTDIEYTYTHLMTNVAKSPWLTAEQIADGWKEHINRFIWVSNARARELMGQGILPPSTGMNVANKGSLMIDAQLTTEVFGAVAPGRPDLAMEIADLPIQTTADGYATHISQYYAVLYSLATVVDPKLSGRDQALWLTREARKYIPDTSKAADIVDFVLADFLANPDVNDWEATRDRIYQRYQADAASNGFIFRPYPIGPGRELAVEAAINFATGVLALLYGEGDYRRTIQVGTLSGWDSDNPTATLGGLIGLMRGTDYIRAQFPGTTLSDNYNAYRTRDNLPDYLPDDPAATDTFTLLAERMLPLVDQAVKAGGGKVSTRSWNIKTVAAPDPANLTSLAAANPVMDLYQRSANNQVRLTGGSVQASTSATGSTDGGGQASAAAFADGREANFSGYEPPQDAQFFSGRADGPVSFSVTYNRQVRVDTVRFMTGDHTETGGWLESAKVELRGPDGRWRAAKAVPDSELNSGRPYQIVDFDLGRSTTVTGVRVVGELGESAYATVAELDALAPSKN</sequence>
<proteinExistence type="predicted"/>
<dbReference type="Pfam" id="PF03747">
    <property type="entry name" value="ADP_ribosyl_GH"/>
    <property type="match status" value="1"/>
</dbReference>
<comment type="caution">
    <text evidence="2">The sequence shown here is derived from an EMBL/GenBank/DDBJ whole genome shotgun (WGS) entry which is preliminary data.</text>
</comment>
<gene>
    <name evidence="2" type="ORF">GCM10022224_097510</name>
</gene>
<evidence type="ECO:0008006" key="4">
    <source>
        <dbReference type="Google" id="ProtNLM"/>
    </source>
</evidence>
<dbReference type="InterPro" id="IPR036705">
    <property type="entry name" value="Ribosyl_crysJ1_sf"/>
</dbReference>
<organism evidence="2 3">
    <name type="scientific">Nonomuraea antimicrobica</name>
    <dbReference type="NCBI Taxonomy" id="561173"/>
    <lineage>
        <taxon>Bacteria</taxon>
        <taxon>Bacillati</taxon>
        <taxon>Actinomycetota</taxon>
        <taxon>Actinomycetes</taxon>
        <taxon>Streptosporangiales</taxon>
        <taxon>Streptosporangiaceae</taxon>
        <taxon>Nonomuraea</taxon>
    </lineage>
</organism>
<dbReference type="EMBL" id="BAAAZP010000236">
    <property type="protein sequence ID" value="GAA3716420.1"/>
    <property type="molecule type" value="Genomic_DNA"/>
</dbReference>
<reference evidence="3" key="1">
    <citation type="journal article" date="2019" name="Int. J. Syst. Evol. Microbiol.">
        <title>The Global Catalogue of Microorganisms (GCM) 10K type strain sequencing project: providing services to taxonomists for standard genome sequencing and annotation.</title>
        <authorList>
            <consortium name="The Broad Institute Genomics Platform"/>
            <consortium name="The Broad Institute Genome Sequencing Center for Infectious Disease"/>
            <person name="Wu L."/>
            <person name="Ma J."/>
        </authorList>
    </citation>
    <scope>NUCLEOTIDE SEQUENCE [LARGE SCALE GENOMIC DNA]</scope>
    <source>
        <strain evidence="3">JCM 16904</strain>
    </source>
</reference>
<evidence type="ECO:0000256" key="1">
    <source>
        <dbReference type="SAM" id="MobiDB-lite"/>
    </source>
</evidence>
<evidence type="ECO:0000313" key="3">
    <source>
        <dbReference type="Proteomes" id="UP001500902"/>
    </source>
</evidence>
<keyword evidence="3" id="KW-1185">Reference proteome</keyword>
<name>A0ABP7EB74_9ACTN</name>
<dbReference type="Proteomes" id="UP001500902">
    <property type="component" value="Unassembled WGS sequence"/>
</dbReference>
<protein>
    <recommendedName>
        <fullName evidence="4">ADP-ribosylglycohydrolase</fullName>
    </recommendedName>
</protein>
<feature type="region of interest" description="Disordered" evidence="1">
    <location>
        <begin position="1"/>
        <end position="21"/>
    </location>
</feature>